<proteinExistence type="inferred from homology"/>
<evidence type="ECO:0000256" key="9">
    <source>
        <dbReference type="SAM" id="MobiDB-lite"/>
    </source>
</evidence>
<dbReference type="Pfam" id="PF00400">
    <property type="entry name" value="WD40"/>
    <property type="match status" value="7"/>
</dbReference>
<protein>
    <recommendedName>
        <fullName evidence="7">WD40 repeat-containing protein SMU1</fullName>
    </recommendedName>
</protein>
<dbReference type="SUPFAM" id="SSF50978">
    <property type="entry name" value="WD40 repeat-like"/>
    <property type="match status" value="1"/>
</dbReference>
<dbReference type="InterPro" id="IPR006595">
    <property type="entry name" value="CTLH_C"/>
</dbReference>
<keyword evidence="5" id="KW-0508">mRNA splicing</keyword>
<evidence type="ECO:0000256" key="8">
    <source>
        <dbReference type="PROSITE-ProRule" id="PRU00221"/>
    </source>
</evidence>
<keyword evidence="2 8" id="KW-0853">WD repeat</keyword>
<gene>
    <name evidence="11" type="ORF">MJAP1_003813</name>
</gene>
<evidence type="ECO:0000259" key="10">
    <source>
        <dbReference type="PROSITE" id="PS50897"/>
    </source>
</evidence>
<keyword evidence="3" id="KW-0507">mRNA processing</keyword>
<dbReference type="EMBL" id="CP119965">
    <property type="protein sequence ID" value="WFD40824.1"/>
    <property type="molecule type" value="Genomic_DNA"/>
</dbReference>
<dbReference type="Gene3D" id="2.130.10.10">
    <property type="entry name" value="YVTN repeat-like/Quinoprotein amine dehydrogenase"/>
    <property type="match status" value="2"/>
</dbReference>
<accession>A0AAF0F5A7</accession>
<name>A0AAF0F5A7_9BASI</name>
<feature type="repeat" description="WD" evidence="8">
    <location>
        <begin position="376"/>
        <end position="418"/>
    </location>
</feature>
<dbReference type="PROSITE" id="PS50896">
    <property type="entry name" value="LISH"/>
    <property type="match status" value="1"/>
</dbReference>
<dbReference type="RefSeq" id="XP_060123721.1">
    <property type="nucleotide sequence ID" value="XM_060267738.1"/>
</dbReference>
<feature type="region of interest" description="Disordered" evidence="9">
    <location>
        <begin position="303"/>
        <end position="323"/>
    </location>
</feature>
<feature type="domain" description="CTLH" evidence="10">
    <location>
        <begin position="171"/>
        <end position="225"/>
    </location>
</feature>
<dbReference type="SMART" id="SM00320">
    <property type="entry name" value="WD40"/>
    <property type="match status" value="7"/>
</dbReference>
<keyword evidence="4" id="KW-0677">Repeat</keyword>
<keyword evidence="12" id="KW-1185">Reference proteome</keyword>
<evidence type="ECO:0000256" key="2">
    <source>
        <dbReference type="ARBA" id="ARBA00022574"/>
    </source>
</evidence>
<dbReference type="CDD" id="cd00200">
    <property type="entry name" value="WD40"/>
    <property type="match status" value="1"/>
</dbReference>
<dbReference type="Proteomes" id="UP001217754">
    <property type="component" value="Chromosome 8"/>
</dbReference>
<evidence type="ECO:0000256" key="4">
    <source>
        <dbReference type="ARBA" id="ARBA00022737"/>
    </source>
</evidence>
<feature type="repeat" description="WD" evidence="8">
    <location>
        <begin position="419"/>
        <end position="460"/>
    </location>
</feature>
<dbReference type="InterPro" id="IPR001680">
    <property type="entry name" value="WD40_rpt"/>
</dbReference>
<evidence type="ECO:0000256" key="7">
    <source>
        <dbReference type="ARBA" id="ARBA00026184"/>
    </source>
</evidence>
<dbReference type="InterPro" id="IPR036322">
    <property type="entry name" value="WD40_repeat_dom_sf"/>
</dbReference>
<dbReference type="PROSITE" id="PS00678">
    <property type="entry name" value="WD_REPEATS_1"/>
    <property type="match status" value="1"/>
</dbReference>
<evidence type="ECO:0000256" key="6">
    <source>
        <dbReference type="ARBA" id="ARBA00025801"/>
    </source>
</evidence>
<evidence type="ECO:0000256" key="1">
    <source>
        <dbReference type="ARBA" id="ARBA00004324"/>
    </source>
</evidence>
<reference evidence="11" key="1">
    <citation type="submission" date="2023-03" db="EMBL/GenBank/DDBJ databases">
        <title>Mating type loci evolution in Malassezia.</title>
        <authorList>
            <person name="Coelho M.A."/>
        </authorList>
    </citation>
    <scope>NUCLEOTIDE SEQUENCE</scope>
    <source>
        <strain evidence="11">CBS 9431</strain>
    </source>
</reference>
<dbReference type="PANTHER" id="PTHR22848">
    <property type="entry name" value="WD40 REPEAT PROTEIN"/>
    <property type="match status" value="1"/>
</dbReference>
<comment type="similarity">
    <text evidence="6">Belongs to the WD repeat SMU1 family.</text>
</comment>
<dbReference type="GeneID" id="85227464"/>
<feature type="repeat" description="WD" evidence="8">
    <location>
        <begin position="503"/>
        <end position="544"/>
    </location>
</feature>
<feature type="region of interest" description="Disordered" evidence="9">
    <location>
        <begin position="26"/>
        <end position="56"/>
    </location>
</feature>
<dbReference type="GO" id="GO:0000398">
    <property type="term" value="P:mRNA splicing, via spliceosome"/>
    <property type="evidence" value="ECO:0007669"/>
    <property type="project" value="InterPro"/>
</dbReference>
<sequence length="712" mass="79577">MTDADDRSREDSLLNEIYSLAPYFSYDQGKSRTDDTGRNGALVNASPERADGHPGTNWNDRMKALWHEANDQDVVDRQNQRATPYFTEPSLQTGVTPSLASDSNPLNTSTSLGATNVGDTVNSVIMPWNSPRIKEDIVRIISQWLYDEGFGAARQALLEEAGIKIREREDTMAEHRKLRNYLLEGNWSEVDKMCSKPLLKDHKAFLYAIYKQQYLEHIEHREFQKAFTFLMKRLKPLEHYQPHAAEFGDLCYLLSARSVTDAPSFRSWEGIQPAREALVAEFSPILDQDRDDRETIAGCDAPFATEAGHSGTNGNSETEKKSTVHVPPRRLLTLLHQSMAYQVEFARYQKRTVPVVNSLLQDYSGFVVPNRCRKTLYGHAQNVKCVRFVGEDGRKLVSGSSDCSLRLWDTDSGQCDALLEGHTSRIWDVDATLNGAFVASASGDSTVKIWSTESTLAQLTLRGGYGDVYCCRFSPDQGHLLSGGYDKLVRLYDLATGTAIRMFPGHQLGVSSGVFSPQGRMIVSGAKDTSIRFWDTLSGLCIRTLPGHLGEVTSVEMSEDGMQLLTSSKDNSNRLWDMRMLRPLQRFKGHQNTSKNFIRCSFAHPSLLISGSEDGLVYVWDRESSNVLQTLEGHGFEASHTDGTLRRPATGLGAPSMDALPASHAYYSRKQVVVYSTVWNKVQGLLASCADDGTVRLWDWARPPRDEESMLP</sequence>
<dbReference type="GO" id="GO:0016607">
    <property type="term" value="C:nuclear speck"/>
    <property type="evidence" value="ECO:0007669"/>
    <property type="project" value="UniProtKB-SubCell"/>
</dbReference>
<dbReference type="InterPro" id="IPR006594">
    <property type="entry name" value="LisH"/>
</dbReference>
<dbReference type="InterPro" id="IPR020472">
    <property type="entry name" value="WD40_PAC1"/>
</dbReference>
<dbReference type="PRINTS" id="PR00320">
    <property type="entry name" value="GPROTEINBRPT"/>
</dbReference>
<dbReference type="InterPro" id="IPR015943">
    <property type="entry name" value="WD40/YVTN_repeat-like_dom_sf"/>
</dbReference>
<dbReference type="PROSITE" id="PS50082">
    <property type="entry name" value="WD_REPEATS_2"/>
    <property type="match status" value="7"/>
</dbReference>
<organism evidence="11 12">
    <name type="scientific">Malassezia japonica</name>
    <dbReference type="NCBI Taxonomy" id="223818"/>
    <lineage>
        <taxon>Eukaryota</taxon>
        <taxon>Fungi</taxon>
        <taxon>Dikarya</taxon>
        <taxon>Basidiomycota</taxon>
        <taxon>Ustilaginomycotina</taxon>
        <taxon>Malasseziomycetes</taxon>
        <taxon>Malasseziales</taxon>
        <taxon>Malasseziaceae</taxon>
        <taxon>Malassezia</taxon>
    </lineage>
</organism>
<comment type="subcellular location">
    <subcellularLocation>
        <location evidence="1">Nucleus speckle</location>
    </subcellularLocation>
</comment>
<feature type="repeat" description="WD" evidence="8">
    <location>
        <begin position="667"/>
        <end position="699"/>
    </location>
</feature>
<feature type="repeat" description="WD" evidence="8">
    <location>
        <begin position="545"/>
        <end position="586"/>
    </location>
</feature>
<evidence type="ECO:0000313" key="11">
    <source>
        <dbReference type="EMBL" id="WFD40824.1"/>
    </source>
</evidence>
<dbReference type="PROSITE" id="PS50294">
    <property type="entry name" value="WD_REPEATS_REGION"/>
    <property type="match status" value="4"/>
</dbReference>
<dbReference type="AlphaFoldDB" id="A0AAF0F5A7"/>
<feature type="repeat" description="WD" evidence="8">
    <location>
        <begin position="461"/>
        <end position="502"/>
    </location>
</feature>
<evidence type="ECO:0000256" key="5">
    <source>
        <dbReference type="ARBA" id="ARBA00023187"/>
    </source>
</evidence>
<evidence type="ECO:0000256" key="3">
    <source>
        <dbReference type="ARBA" id="ARBA00022664"/>
    </source>
</evidence>
<evidence type="ECO:0000313" key="12">
    <source>
        <dbReference type="Proteomes" id="UP001217754"/>
    </source>
</evidence>
<dbReference type="InterPro" id="IPR045184">
    <property type="entry name" value="SMU1"/>
</dbReference>
<feature type="repeat" description="WD" evidence="8">
    <location>
        <begin position="606"/>
        <end position="630"/>
    </location>
</feature>
<dbReference type="PROSITE" id="PS50897">
    <property type="entry name" value="CTLH"/>
    <property type="match status" value="1"/>
</dbReference>
<dbReference type="InterPro" id="IPR019775">
    <property type="entry name" value="WD40_repeat_CS"/>
</dbReference>